<dbReference type="OrthoDB" id="8115254at2"/>
<dbReference type="EMBL" id="FMXM01000026">
    <property type="protein sequence ID" value="SDA97365.1"/>
    <property type="molecule type" value="Genomic_DNA"/>
</dbReference>
<feature type="signal peptide" evidence="1">
    <location>
        <begin position="1"/>
        <end position="26"/>
    </location>
</feature>
<feature type="chain" id="PRO_5011746470" description="Cytochrome c domain-containing protein" evidence="1">
    <location>
        <begin position="27"/>
        <end position="622"/>
    </location>
</feature>
<reference evidence="2 3" key="1">
    <citation type="submission" date="2016-10" db="EMBL/GenBank/DDBJ databases">
        <authorList>
            <person name="de Groot N.N."/>
        </authorList>
    </citation>
    <scope>NUCLEOTIDE SEQUENCE [LARGE SCALE GENOMIC DNA]</scope>
    <source>
        <strain evidence="2 3">CGMCC 1.12097</strain>
    </source>
</reference>
<dbReference type="Proteomes" id="UP000198588">
    <property type="component" value="Unassembled WGS sequence"/>
</dbReference>
<gene>
    <name evidence="2" type="ORF">SAMN02927914_05856</name>
</gene>
<proteinExistence type="predicted"/>
<name>A0A1G5ZRV9_9HYPH</name>
<protein>
    <recommendedName>
        <fullName evidence="4">Cytochrome c domain-containing protein</fullName>
    </recommendedName>
</protein>
<evidence type="ECO:0008006" key="4">
    <source>
        <dbReference type="Google" id="ProtNLM"/>
    </source>
</evidence>
<evidence type="ECO:0000256" key="1">
    <source>
        <dbReference type="SAM" id="SignalP"/>
    </source>
</evidence>
<organism evidence="2 3">
    <name type="scientific">Mesorhizobium qingshengii</name>
    <dbReference type="NCBI Taxonomy" id="1165689"/>
    <lineage>
        <taxon>Bacteria</taxon>
        <taxon>Pseudomonadati</taxon>
        <taxon>Pseudomonadota</taxon>
        <taxon>Alphaproteobacteria</taxon>
        <taxon>Hyphomicrobiales</taxon>
        <taxon>Phyllobacteriaceae</taxon>
        <taxon>Mesorhizobium</taxon>
    </lineage>
</organism>
<sequence>MFRIQQYNFLLAVCLAVSMGFATCHAQSEELEQIQAEWAKQMAGSIGNPPERGSVNFDALNPKERLETTGAELNRYLSLLVTDVDTVSAITFSQVMDQLAKQSGDPLFGKEMLFHQWWDTQNQQPGLLKGPHCDAVPPQDKLGHFAYDCPRLEEGAQATDQEVFSDENVAPPNNLSAYSAIAFSNRFDLLSPGRKVGNGKARFRDCGEYRIIFARNSGKTVPPSLSPDGNLHEGDIFNRNLISFEFRIRNPNPKRENSNVVMPEGCLPILKFWGSLSETSSAKIRGERLRDFFLNGNMKAPSGRSFGRLPSKVVNIRNISFDSGQIRTNQFINKVQVKPEIPPHDYTPGTPGSINIDPNNWVLREFRTLIVGRRVLIVPDTTKSNPDVSLLKPGVAGTAPDPRLPPLIDAIGAQTTGLLGGGKFDHISDINSITFSLPKTSSNAYQSVSGSPVPCVGPSKCNKEPDNLLAAFAGNVNVATDLQDYLTSVEAPAAITANNVVDRLRTQTCAGCHQLSDTKEGPVGFDDEDGLGGGARWPTKACGDYGPSCTLPSFLISDKTKLHPPMQFTQVSELVLTPSVADDGKGWRYAISSTVECMLDFRENFMRRAIGLPPTAADNCPK</sequence>
<evidence type="ECO:0000313" key="2">
    <source>
        <dbReference type="EMBL" id="SDA97365.1"/>
    </source>
</evidence>
<dbReference type="RefSeq" id="WP_143019539.1">
    <property type="nucleotide sequence ID" value="NZ_FMXM01000026.1"/>
</dbReference>
<accession>A0A1G5ZRV9</accession>
<keyword evidence="1" id="KW-0732">Signal</keyword>
<dbReference type="AlphaFoldDB" id="A0A1G5ZRV9"/>
<evidence type="ECO:0000313" key="3">
    <source>
        <dbReference type="Proteomes" id="UP000198588"/>
    </source>
</evidence>